<dbReference type="EMBL" id="AP015034">
    <property type="protein sequence ID" value="BAT75911.1"/>
    <property type="molecule type" value="Genomic_DNA"/>
</dbReference>
<keyword evidence="2" id="KW-1185">Reference proteome</keyword>
<dbReference type="Proteomes" id="UP000291084">
    <property type="component" value="Chromosome 1"/>
</dbReference>
<reference evidence="1 2" key="1">
    <citation type="journal article" date="2015" name="Sci. Rep.">
        <title>The power of single molecule real-time sequencing technology in the de novo assembly of a eukaryotic genome.</title>
        <authorList>
            <person name="Sakai H."/>
            <person name="Naito K."/>
            <person name="Ogiso-Tanaka E."/>
            <person name="Takahashi Y."/>
            <person name="Iseki K."/>
            <person name="Muto C."/>
            <person name="Satou K."/>
            <person name="Teruya K."/>
            <person name="Shiroma A."/>
            <person name="Shimoji M."/>
            <person name="Hirano T."/>
            <person name="Itoh T."/>
            <person name="Kaga A."/>
            <person name="Tomooka N."/>
        </authorList>
    </citation>
    <scope>NUCLEOTIDE SEQUENCE [LARGE SCALE GENOMIC DNA]</scope>
    <source>
        <strain evidence="2">cv. Shumari</strain>
    </source>
</reference>
<gene>
    <name evidence="1" type="primary">Vigan.01G384600</name>
    <name evidence="1" type="ORF">VIGAN_01384600</name>
</gene>
<name>A0A0S3R5W3_PHAAN</name>
<evidence type="ECO:0000313" key="1">
    <source>
        <dbReference type="EMBL" id="BAT75911.1"/>
    </source>
</evidence>
<dbReference type="AlphaFoldDB" id="A0A0S3R5W3"/>
<proteinExistence type="predicted"/>
<evidence type="ECO:0000313" key="2">
    <source>
        <dbReference type="Proteomes" id="UP000291084"/>
    </source>
</evidence>
<organism evidence="1 2">
    <name type="scientific">Vigna angularis var. angularis</name>
    <dbReference type="NCBI Taxonomy" id="157739"/>
    <lineage>
        <taxon>Eukaryota</taxon>
        <taxon>Viridiplantae</taxon>
        <taxon>Streptophyta</taxon>
        <taxon>Embryophyta</taxon>
        <taxon>Tracheophyta</taxon>
        <taxon>Spermatophyta</taxon>
        <taxon>Magnoliopsida</taxon>
        <taxon>eudicotyledons</taxon>
        <taxon>Gunneridae</taxon>
        <taxon>Pentapetalae</taxon>
        <taxon>rosids</taxon>
        <taxon>fabids</taxon>
        <taxon>Fabales</taxon>
        <taxon>Fabaceae</taxon>
        <taxon>Papilionoideae</taxon>
        <taxon>50 kb inversion clade</taxon>
        <taxon>NPAAA clade</taxon>
        <taxon>indigoferoid/millettioid clade</taxon>
        <taxon>Phaseoleae</taxon>
        <taxon>Vigna</taxon>
    </lineage>
</organism>
<sequence>MNCDNGIQNGSLSPKEKVHPNRKSFLPLCLGIRRLEISFLFFFVLASWSKPPCTNTISFFVLTLFSQKNKVDRTA</sequence>
<protein>
    <submittedName>
        <fullName evidence="1">Uncharacterized protein</fullName>
    </submittedName>
</protein>
<accession>A0A0S3R5W3</accession>